<name>A0A844ZAH8_9SPHN</name>
<dbReference type="OrthoDB" id="7573292at2"/>
<dbReference type="AlphaFoldDB" id="A0A844ZAH8"/>
<keyword evidence="2" id="KW-1185">Reference proteome</keyword>
<dbReference type="RefSeq" id="WP_160681087.1">
    <property type="nucleotide sequence ID" value="NZ_WTYW01000001.1"/>
</dbReference>
<comment type="caution">
    <text evidence="1">The sequence shown here is derived from an EMBL/GenBank/DDBJ whole genome shotgun (WGS) entry which is preliminary data.</text>
</comment>
<evidence type="ECO:0000313" key="2">
    <source>
        <dbReference type="Proteomes" id="UP000433104"/>
    </source>
</evidence>
<dbReference type="EMBL" id="WTYW01000001">
    <property type="protein sequence ID" value="MXO84524.1"/>
    <property type="molecule type" value="Genomic_DNA"/>
</dbReference>
<organism evidence="1 2">
    <name type="scientific">Parapontixanthobacter aurantiacus</name>
    <dbReference type="NCBI Taxonomy" id="1463599"/>
    <lineage>
        <taxon>Bacteria</taxon>
        <taxon>Pseudomonadati</taxon>
        <taxon>Pseudomonadota</taxon>
        <taxon>Alphaproteobacteria</taxon>
        <taxon>Sphingomonadales</taxon>
        <taxon>Erythrobacteraceae</taxon>
        <taxon>Parapontixanthobacter</taxon>
    </lineage>
</organism>
<gene>
    <name evidence="1" type="ORF">GRI38_00560</name>
</gene>
<proteinExistence type="predicted"/>
<reference evidence="1 2" key="1">
    <citation type="submission" date="2019-12" db="EMBL/GenBank/DDBJ databases">
        <title>Genomic-based taxomic classification of the family Erythrobacteraceae.</title>
        <authorList>
            <person name="Xu L."/>
        </authorList>
    </citation>
    <scope>NUCLEOTIDE SEQUENCE [LARGE SCALE GENOMIC DNA]</scope>
    <source>
        <strain evidence="1 2">MCCC 1A09962</strain>
    </source>
</reference>
<sequence>MESAKSCHKCGGRMAQGISLGRDSGGGQVVAQWYPGKPERNWAGMLMIDKKQLSDVIAYRCERCHLIDFYAE</sequence>
<accession>A0A844ZAH8</accession>
<dbReference type="Proteomes" id="UP000433104">
    <property type="component" value="Unassembled WGS sequence"/>
</dbReference>
<evidence type="ECO:0000313" key="1">
    <source>
        <dbReference type="EMBL" id="MXO84524.1"/>
    </source>
</evidence>
<protein>
    <submittedName>
        <fullName evidence="1">Uncharacterized protein</fullName>
    </submittedName>
</protein>